<feature type="domain" description="Teneurin-like YD-shell" evidence="2">
    <location>
        <begin position="707"/>
        <end position="852"/>
    </location>
</feature>
<dbReference type="InterPro" id="IPR056823">
    <property type="entry name" value="TEN-like_YD-shell"/>
</dbReference>
<keyword evidence="4" id="KW-1185">Reference proteome</keyword>
<dbReference type="InterPro" id="IPR022385">
    <property type="entry name" value="Rhs_assc_core"/>
</dbReference>
<name>A0ABU6G910_9BACL</name>
<dbReference type="NCBIfam" id="TIGR03696">
    <property type="entry name" value="Rhs_assc_core"/>
    <property type="match status" value="1"/>
</dbReference>
<feature type="domain" description="Teneurin-like YD-shell" evidence="2">
    <location>
        <begin position="1144"/>
        <end position="1400"/>
    </location>
</feature>
<evidence type="ECO:0000313" key="4">
    <source>
        <dbReference type="Proteomes" id="UP001338137"/>
    </source>
</evidence>
<dbReference type="InterPro" id="IPR031325">
    <property type="entry name" value="RHS_repeat"/>
</dbReference>
<gene>
    <name evidence="3" type="ORF">P4I72_26225</name>
</gene>
<dbReference type="InterPro" id="IPR050708">
    <property type="entry name" value="T6SS_VgrG/RHS"/>
</dbReference>
<protein>
    <submittedName>
        <fullName evidence="3">RHS repeat-associated core domain-containing protein</fullName>
    </submittedName>
</protein>
<dbReference type="RefSeq" id="WP_326074666.1">
    <property type="nucleotide sequence ID" value="NZ_JARLKY010000075.1"/>
</dbReference>
<comment type="caution">
    <text evidence="3">The sequence shown here is derived from an EMBL/GenBank/DDBJ whole genome shotgun (WGS) entry which is preliminary data.</text>
</comment>
<dbReference type="Pfam" id="PF25023">
    <property type="entry name" value="TEN_YD-shell"/>
    <property type="match status" value="2"/>
</dbReference>
<dbReference type="Proteomes" id="UP001338137">
    <property type="component" value="Unassembled WGS sequence"/>
</dbReference>
<organism evidence="3 4">
    <name type="scientific">Paenibacillus alba</name>
    <dbReference type="NCBI Taxonomy" id="1197127"/>
    <lineage>
        <taxon>Bacteria</taxon>
        <taxon>Bacillati</taxon>
        <taxon>Bacillota</taxon>
        <taxon>Bacilli</taxon>
        <taxon>Bacillales</taxon>
        <taxon>Paenibacillaceae</taxon>
        <taxon>Paenibacillus</taxon>
    </lineage>
</organism>
<keyword evidence="1" id="KW-0677">Repeat</keyword>
<reference evidence="3 4" key="1">
    <citation type="submission" date="2023-03" db="EMBL/GenBank/DDBJ databases">
        <title>Bacillus Genome Sequencing.</title>
        <authorList>
            <person name="Dunlap C."/>
        </authorList>
    </citation>
    <scope>NUCLEOTIDE SEQUENCE [LARGE SCALE GENOMIC DNA]</scope>
    <source>
        <strain evidence="3 4">BD-533</strain>
    </source>
</reference>
<dbReference type="InterPro" id="IPR006530">
    <property type="entry name" value="YD"/>
</dbReference>
<evidence type="ECO:0000256" key="1">
    <source>
        <dbReference type="ARBA" id="ARBA00022737"/>
    </source>
</evidence>
<dbReference type="NCBIfam" id="TIGR01643">
    <property type="entry name" value="YD_repeat_2x"/>
    <property type="match status" value="4"/>
</dbReference>
<evidence type="ECO:0000313" key="3">
    <source>
        <dbReference type="EMBL" id="MEC0230636.1"/>
    </source>
</evidence>
<dbReference type="PANTHER" id="PTHR32305">
    <property type="match status" value="1"/>
</dbReference>
<accession>A0ABU6G910</accession>
<dbReference type="EMBL" id="JARLKY010000075">
    <property type="protein sequence ID" value="MEC0230636.1"/>
    <property type="molecule type" value="Genomic_DNA"/>
</dbReference>
<dbReference type="Gene3D" id="2.180.10.10">
    <property type="entry name" value="RHS repeat-associated core"/>
    <property type="match status" value="5"/>
</dbReference>
<sequence>MKREIKKILLLTLVCLCIISAIPLSSLDNVAFATESNQQISDSDQIKNALKSSYSISDEDLQNWLNQGYTWSEIEQAYRNHAKSGVGIENSLIAVRPQTVNNSVYAESKIQSDVGDKDFSAGEVNTVQAADTTTPTLPDYSYVNLNPDDAPFSIGLDHENVSTLSGGLTIKENEFTLPGRNGLSFTLSRTYDSSDSLLSGMTIKDSHNSPDVPYNEKLYPIGKGWSWNTSSIESNIESNKYLRRYLHLAGSGVYKIDDNNNLVGYPWKDLTFASDSGTVVVNGVKSANVLKSIHGTNQYFSSSGKLIQISDSYNNQIQFIYEDVAPYRLIAISDNIGNTISIAYTSNYSVLITKGNQTIIYTLSWRNGKQILASVTDAIGRVTVYDYDIKGSKYNLLDTTAEMDNAYALLTGVTHPTGAKSVYIYEDTPVTRYMQNKRTSANGSISISYGMNQFYRVKSREDQAFFSDGSSRTYNHKNISYTGDMGSTVNADIPSFSATIDNGLTQTMFTNKKHYIDVDTPDVFYNNNVTEIAKDQNNVIYTNSTDYTYDETRRLPVPNITKVTKSQQGVTPAFVAQTSNVYDDYGNVTQSTDPAGIVTTNGYDANHLLVSVSKPIYTGQTQYTLITRASAHPSKIVSQKVYEGSTSGTLLTQTDYEDIDASTGNVGQIRVKNGTTNDTLTQIQYSATYQGAYPTQTTTTVHDADNNVSTITRQYEYDPNTSKLIKYMDGKTNPTSYQYDALGRVILATHADGSKISIQYDDLNNFIRITDETGIQSYAKWNPIGLKVAVGINDQLIKATYHYDANSRMDWSQDARGNQTKYEYDQWSRQNKVTAPDGSISSVFYDDINNVKTSTDAEGYITREYLDILGETTKKDETKVVNGISKTNVLATMEYNYGGNMRTYTDNVTPQNVTSFGYDAIGRLTSVKNAKNETTLYQYNPLGKLTLTTFPDGKTKSSAYDEIGRLIKTTDATGKIEKKYYDANGNQTGAVDRNGTRFKNTFDNRNFLKQSDILDASGNTISMEVISYNYDLAGRRMNMTDMTGTTGYTYDPTMGTLNKTTYADGKTLQYGYDAQGNVTNLNDPFGSNVYYGYDSRNRLKTVGQTLSNIDAQYTYLNNNLLGNIRQGNGVTSDFTYDGLYVGTLTEKKSDGSILNTFAYAYDNNGNQLTKTEDGAGNSFTYDSLNRISTSTQFGETFTYDNRGNRTSMTSNNPFDSPDSMYTYDKRNHLSNVATKDGRNISYKYNGDGLLWERTENGQTTRYYNNGANVIAEGTVAGGVATLKARYIRGNGLIAREDSAGKAYYLHNGHGDVVNLMDRTGMTKLNSYQYDIWGNIVSQQENVPQLFKYSGEMFDDATSLQYLRARWYDPSMGRFVNEDTYEGQLDNPLSLNLYTYVSNNPLRYTDPSGHFQKGDETLPDNVQNDLWIITNDYNDAVDSGRMTKDEAYNKYHYMAERLRVKNGYYTDYFSEEPTTVALSGDMLSEVQNGSAKIIPFDEDPAFMILGLVNGSGEAMAAKQAPKAFDMVTDLLRQAKPLGKKGNQLSTELEDGWKIIFRKDVGKDAHPIKPEYPNPVDHYNVEIQNSFGNIKGNLHIIVDEFGNVIKSISK</sequence>
<dbReference type="PANTHER" id="PTHR32305:SF15">
    <property type="entry name" value="PROTEIN RHSA-RELATED"/>
    <property type="match status" value="1"/>
</dbReference>
<proteinExistence type="predicted"/>
<dbReference type="Pfam" id="PF05593">
    <property type="entry name" value="RHS_repeat"/>
    <property type="match status" value="4"/>
</dbReference>
<evidence type="ECO:0000259" key="2">
    <source>
        <dbReference type="Pfam" id="PF25023"/>
    </source>
</evidence>